<dbReference type="EMBL" id="JBBNAG010000013">
    <property type="protein sequence ID" value="KAK9083076.1"/>
    <property type="molecule type" value="Genomic_DNA"/>
</dbReference>
<keyword evidence="2" id="KW-0285">Flavoprotein</keyword>
<evidence type="ECO:0000313" key="5">
    <source>
        <dbReference type="EMBL" id="KAK9083076.1"/>
    </source>
</evidence>
<evidence type="ECO:0000256" key="1">
    <source>
        <dbReference type="ARBA" id="ARBA00010790"/>
    </source>
</evidence>
<comment type="similarity">
    <text evidence="1">Belongs to the GMC oxidoreductase family.</text>
</comment>
<accession>A0AAP0DY26</accession>
<proteinExistence type="inferred from homology"/>
<keyword evidence="4" id="KW-0560">Oxidoreductase</keyword>
<dbReference type="PANTHER" id="PTHR46056:SF12">
    <property type="entry name" value="LONG-CHAIN-ALCOHOL OXIDASE"/>
    <property type="match status" value="1"/>
</dbReference>
<evidence type="ECO:0000256" key="3">
    <source>
        <dbReference type="ARBA" id="ARBA00022827"/>
    </source>
</evidence>
<sequence length="91" mass="9918">MTRPLDKGVINMRIATHYAFNESASLKYLNVWVDQNQDNYSIKFDVVVVGSRCSGTIAAAILANSGHEVIALEKGDYFAAEDYSSLEGSIG</sequence>
<dbReference type="SUPFAM" id="SSF51905">
    <property type="entry name" value="FAD/NAD(P)-binding domain"/>
    <property type="match status" value="1"/>
</dbReference>
<dbReference type="GO" id="GO:0016491">
    <property type="term" value="F:oxidoreductase activity"/>
    <property type="evidence" value="ECO:0007669"/>
    <property type="project" value="UniProtKB-KW"/>
</dbReference>
<dbReference type="Proteomes" id="UP001419268">
    <property type="component" value="Unassembled WGS sequence"/>
</dbReference>
<reference evidence="5 6" key="1">
    <citation type="submission" date="2024-01" db="EMBL/GenBank/DDBJ databases">
        <title>Genome assemblies of Stephania.</title>
        <authorList>
            <person name="Yang L."/>
        </authorList>
    </citation>
    <scope>NUCLEOTIDE SEQUENCE [LARGE SCALE GENOMIC DNA]</scope>
    <source>
        <strain evidence="5">JXDWG</strain>
        <tissue evidence="5">Leaf</tissue>
    </source>
</reference>
<evidence type="ECO:0000256" key="2">
    <source>
        <dbReference type="ARBA" id="ARBA00022630"/>
    </source>
</evidence>
<keyword evidence="6" id="KW-1185">Reference proteome</keyword>
<dbReference type="InterPro" id="IPR036188">
    <property type="entry name" value="FAD/NAD-bd_sf"/>
</dbReference>
<evidence type="ECO:0000256" key="4">
    <source>
        <dbReference type="ARBA" id="ARBA00023002"/>
    </source>
</evidence>
<gene>
    <name evidence="5" type="ORF">Scep_029547</name>
</gene>
<comment type="caution">
    <text evidence="5">The sequence shown here is derived from an EMBL/GenBank/DDBJ whole genome shotgun (WGS) entry which is preliminary data.</text>
</comment>
<name>A0AAP0DY26_9MAGN</name>
<protein>
    <submittedName>
        <fullName evidence="5">Uncharacterized protein</fullName>
    </submittedName>
</protein>
<evidence type="ECO:0000313" key="6">
    <source>
        <dbReference type="Proteomes" id="UP001419268"/>
    </source>
</evidence>
<dbReference type="AlphaFoldDB" id="A0AAP0DY26"/>
<organism evidence="5 6">
    <name type="scientific">Stephania cephalantha</name>
    <dbReference type="NCBI Taxonomy" id="152367"/>
    <lineage>
        <taxon>Eukaryota</taxon>
        <taxon>Viridiplantae</taxon>
        <taxon>Streptophyta</taxon>
        <taxon>Embryophyta</taxon>
        <taxon>Tracheophyta</taxon>
        <taxon>Spermatophyta</taxon>
        <taxon>Magnoliopsida</taxon>
        <taxon>Ranunculales</taxon>
        <taxon>Menispermaceae</taxon>
        <taxon>Menispermoideae</taxon>
        <taxon>Cissampelideae</taxon>
        <taxon>Stephania</taxon>
    </lineage>
</organism>
<keyword evidence="3" id="KW-0274">FAD</keyword>
<dbReference type="Gene3D" id="3.50.50.60">
    <property type="entry name" value="FAD/NAD(P)-binding domain"/>
    <property type="match status" value="1"/>
</dbReference>
<dbReference type="PANTHER" id="PTHR46056">
    <property type="entry name" value="LONG-CHAIN-ALCOHOL OXIDASE"/>
    <property type="match status" value="1"/>
</dbReference>